<dbReference type="Gene3D" id="2.20.200.10">
    <property type="entry name" value="Outer membrane efflux proteins (OEP)"/>
    <property type="match status" value="1"/>
</dbReference>
<keyword evidence="2" id="KW-0732">Signal</keyword>
<feature type="signal peptide" evidence="2">
    <location>
        <begin position="1"/>
        <end position="19"/>
    </location>
</feature>
<dbReference type="SUPFAM" id="SSF56954">
    <property type="entry name" value="Outer membrane efflux proteins (OEP)"/>
    <property type="match status" value="1"/>
</dbReference>
<keyword evidence="2" id="KW-0812">Transmembrane</keyword>
<dbReference type="OrthoDB" id="9770517at2"/>
<dbReference type="Pfam" id="PF02321">
    <property type="entry name" value="OEP"/>
    <property type="match status" value="2"/>
</dbReference>
<dbReference type="NCBIfam" id="TIGR01845">
    <property type="entry name" value="outer_NodT"/>
    <property type="match status" value="1"/>
</dbReference>
<dbReference type="PROSITE" id="PS51257">
    <property type="entry name" value="PROKAR_LIPOPROTEIN"/>
    <property type="match status" value="1"/>
</dbReference>
<keyword evidence="2" id="KW-1134">Transmembrane beta strand</keyword>
<evidence type="ECO:0000313" key="4">
    <source>
        <dbReference type="Proteomes" id="UP000297839"/>
    </source>
</evidence>
<name>A0A4Z0BRP7_9BURK</name>
<dbReference type="PANTHER" id="PTHR30203:SF29">
    <property type="entry name" value="PROTEIN CYAE"/>
    <property type="match status" value="1"/>
</dbReference>
<organism evidence="3 4">
    <name type="scientific">Ramlibacter humi</name>
    <dbReference type="NCBI Taxonomy" id="2530451"/>
    <lineage>
        <taxon>Bacteria</taxon>
        <taxon>Pseudomonadati</taxon>
        <taxon>Pseudomonadota</taxon>
        <taxon>Betaproteobacteria</taxon>
        <taxon>Burkholderiales</taxon>
        <taxon>Comamonadaceae</taxon>
        <taxon>Ramlibacter</taxon>
    </lineage>
</organism>
<comment type="similarity">
    <text evidence="1 2">Belongs to the outer membrane factor (OMF) (TC 1.B.17) family.</text>
</comment>
<dbReference type="RefSeq" id="WP_135250095.1">
    <property type="nucleotide sequence ID" value="NZ_SMLK01000003.1"/>
</dbReference>
<gene>
    <name evidence="3" type="ORF">EZ216_12520</name>
</gene>
<sequence>MKKLRVIAAAALLPWLAGCALPRPPSGTAAEVPDRWYAPLPHGGTQADLQRWWQQLGDPVLVDLVAAAQTANPNVASARSRIGQARATRVAAAAALWPTLDAQASTSRGSQQAEFLGTTATISQVGLQSTWELDLFGANGARRDAAQARLAAAEAGWHDARVAVAAETANSYLSWRTCQRQLVVAGNDARSRGETSRLTDLSMKAGFTAPATAALARASAAESAARETQQRAACETELKALVALTALPEPALREKLAAAWNEPPLTVLATVPALPAQVLAQRPDVFSAEQEVTAASAEVGATDADRYPRLSISGSIALTSVRADGISTSGGTWQVGPLAVSLPLFDAGRRAAASDAARDRYDEAAALYRAKVRDAVREVEQALIALDSARSRNENARIAAEDYRHSFNATEARYRAGLASLVELEDARRTLLAAETALVGLQREGLAAWVSLYRAAGGGWRRGEGVAAR</sequence>
<keyword evidence="4" id="KW-1185">Reference proteome</keyword>
<protein>
    <submittedName>
        <fullName evidence="3">Efflux transporter outer membrane subunit</fullName>
    </submittedName>
</protein>
<dbReference type="Gene3D" id="1.20.1600.10">
    <property type="entry name" value="Outer membrane efflux proteins (OEP)"/>
    <property type="match status" value="1"/>
</dbReference>
<dbReference type="Proteomes" id="UP000297839">
    <property type="component" value="Unassembled WGS sequence"/>
</dbReference>
<comment type="caution">
    <text evidence="3">The sequence shown here is derived from an EMBL/GenBank/DDBJ whole genome shotgun (WGS) entry which is preliminary data.</text>
</comment>
<proteinExistence type="inferred from homology"/>
<dbReference type="AlphaFoldDB" id="A0A4Z0BRP7"/>
<comment type="subcellular location">
    <subcellularLocation>
        <location evidence="2">Cell membrane</location>
        <topology evidence="2">Lipid-anchor</topology>
    </subcellularLocation>
</comment>
<dbReference type="EMBL" id="SMLK01000003">
    <property type="protein sequence ID" value="TFZ01996.1"/>
    <property type="molecule type" value="Genomic_DNA"/>
</dbReference>
<reference evidence="3 4" key="1">
    <citation type="submission" date="2019-03" db="EMBL/GenBank/DDBJ databases">
        <title>Ramlibacter sp. 18x22-1, whole genome shotgun sequence.</title>
        <authorList>
            <person name="Zhang X."/>
            <person name="Feng G."/>
            <person name="Zhu H."/>
        </authorList>
    </citation>
    <scope>NUCLEOTIDE SEQUENCE [LARGE SCALE GENOMIC DNA]</scope>
    <source>
        <strain evidence="3 4">18x22-1</strain>
    </source>
</reference>
<evidence type="ECO:0000256" key="2">
    <source>
        <dbReference type="RuleBase" id="RU362097"/>
    </source>
</evidence>
<dbReference type="InterPro" id="IPR010131">
    <property type="entry name" value="MdtP/NodT-like"/>
</dbReference>
<dbReference type="PANTHER" id="PTHR30203">
    <property type="entry name" value="OUTER MEMBRANE CATION EFFLUX PROTEIN"/>
    <property type="match status" value="1"/>
</dbReference>
<dbReference type="InterPro" id="IPR003423">
    <property type="entry name" value="OMP_efflux"/>
</dbReference>
<evidence type="ECO:0000256" key="1">
    <source>
        <dbReference type="ARBA" id="ARBA00007613"/>
    </source>
</evidence>
<accession>A0A4Z0BRP7</accession>
<keyword evidence="2" id="KW-0449">Lipoprotein</keyword>
<keyword evidence="2" id="KW-0472">Membrane</keyword>
<keyword evidence="2" id="KW-0564">Palmitate</keyword>
<evidence type="ECO:0000313" key="3">
    <source>
        <dbReference type="EMBL" id="TFZ01996.1"/>
    </source>
</evidence>
<dbReference type="GO" id="GO:0005886">
    <property type="term" value="C:plasma membrane"/>
    <property type="evidence" value="ECO:0007669"/>
    <property type="project" value="UniProtKB-SubCell"/>
</dbReference>
<feature type="chain" id="PRO_5021511086" evidence="2">
    <location>
        <begin position="20"/>
        <end position="469"/>
    </location>
</feature>
<dbReference type="GO" id="GO:0015562">
    <property type="term" value="F:efflux transmembrane transporter activity"/>
    <property type="evidence" value="ECO:0007669"/>
    <property type="project" value="InterPro"/>
</dbReference>